<gene>
    <name evidence="2" type="ORF">L2299_02070</name>
</gene>
<sequence>MAAGTKAESGLQPADLEDDDLEVEAVQELAVARNLVETCGVRPGLGTEMATRLSLTNFGLLGFAMLSSANAREALWVAPQALQIGNRFVDISVDMSQSVGHIELL</sequence>
<keyword evidence="3" id="KW-1185">Reference proteome</keyword>
<dbReference type="EMBL" id="JAKJLQ010000001">
    <property type="protein sequence ID" value="MDF6099831.1"/>
    <property type="molecule type" value="Genomic_DNA"/>
</dbReference>
<dbReference type="Proteomes" id="UP001152308">
    <property type="component" value="Unassembled WGS sequence"/>
</dbReference>
<dbReference type="Pfam" id="PF12625">
    <property type="entry name" value="Arabinose_bd"/>
    <property type="match status" value="1"/>
</dbReference>
<accession>A0ABT6BPJ0</accession>
<dbReference type="InterPro" id="IPR032687">
    <property type="entry name" value="AraC-type_N"/>
</dbReference>
<reference evidence="2" key="1">
    <citation type="journal article" date="2022" name="Data Brief">
        <title>Draft genome sequence data of Gordonia hongkongensis strain EUFUS-Z928 isolated from the octocoral Eunicea fusca.</title>
        <authorList>
            <person name="Sanchez-Suarez J."/>
            <person name="Diaz L."/>
            <person name="Melo-Bolivar J."/>
            <person name="Villamil L."/>
        </authorList>
    </citation>
    <scope>NUCLEOTIDE SEQUENCE</scope>
    <source>
        <strain evidence="2">EUFUS-Z928</strain>
    </source>
</reference>
<feature type="domain" description="HTH-type transcriptional regulator AraC-type N-terminal" evidence="1">
    <location>
        <begin position="7"/>
        <end position="94"/>
    </location>
</feature>
<comment type="caution">
    <text evidence="2">The sequence shown here is derived from an EMBL/GenBank/DDBJ whole genome shotgun (WGS) entry which is preliminary data.</text>
</comment>
<protein>
    <submittedName>
        <fullName evidence="2">AraC family transcriptional regulator</fullName>
    </submittedName>
</protein>
<evidence type="ECO:0000313" key="3">
    <source>
        <dbReference type="Proteomes" id="UP001152308"/>
    </source>
</evidence>
<evidence type="ECO:0000259" key="1">
    <source>
        <dbReference type="Pfam" id="PF12625"/>
    </source>
</evidence>
<name>A0ABT6BPJ0_9ACTN</name>
<organism evidence="2 3">
    <name type="scientific">Gordonia hongkongensis</name>
    <dbReference type="NCBI Taxonomy" id="1701090"/>
    <lineage>
        <taxon>Bacteria</taxon>
        <taxon>Bacillati</taxon>
        <taxon>Actinomycetota</taxon>
        <taxon>Actinomycetes</taxon>
        <taxon>Mycobacteriales</taxon>
        <taxon>Gordoniaceae</taxon>
        <taxon>Gordonia</taxon>
    </lineage>
</organism>
<dbReference type="RefSeq" id="WP_277242584.1">
    <property type="nucleotide sequence ID" value="NZ_JAKJLQ010000001.1"/>
</dbReference>
<proteinExistence type="predicted"/>
<evidence type="ECO:0000313" key="2">
    <source>
        <dbReference type="EMBL" id="MDF6099831.1"/>
    </source>
</evidence>
<reference evidence="2" key="2">
    <citation type="submission" date="2022-01" db="EMBL/GenBank/DDBJ databases">
        <authorList>
            <person name="Sanchez-Suarez J."/>
            <person name="Villamil L."/>
            <person name="Diaz L.E."/>
        </authorList>
    </citation>
    <scope>NUCLEOTIDE SEQUENCE</scope>
    <source>
        <strain evidence="2">EUFUS-Z928</strain>
    </source>
</reference>